<organism evidence="2 3">
    <name type="scientific">Nocardioides glacieisoli</name>
    <dbReference type="NCBI Taxonomy" id="1168730"/>
    <lineage>
        <taxon>Bacteria</taxon>
        <taxon>Bacillati</taxon>
        <taxon>Actinomycetota</taxon>
        <taxon>Actinomycetes</taxon>
        <taxon>Propionibacteriales</taxon>
        <taxon>Nocardioidaceae</taxon>
        <taxon>Nocardioides</taxon>
    </lineage>
</organism>
<accession>A0A4Q2RPI7</accession>
<evidence type="ECO:0000313" key="2">
    <source>
        <dbReference type="EMBL" id="RYB90841.1"/>
    </source>
</evidence>
<dbReference type="RefSeq" id="WP_129475564.1">
    <property type="nucleotide sequence ID" value="NZ_SDWS01000004.1"/>
</dbReference>
<dbReference type="AlphaFoldDB" id="A0A4Q2RPI7"/>
<proteinExistence type="predicted"/>
<feature type="region of interest" description="Disordered" evidence="1">
    <location>
        <begin position="74"/>
        <end position="97"/>
    </location>
</feature>
<protein>
    <submittedName>
        <fullName evidence="2">Uncharacterized protein</fullName>
    </submittedName>
</protein>
<name>A0A4Q2RPI7_9ACTN</name>
<comment type="caution">
    <text evidence="2">The sequence shown here is derived from an EMBL/GenBank/DDBJ whole genome shotgun (WGS) entry which is preliminary data.</text>
</comment>
<dbReference type="Proteomes" id="UP000291838">
    <property type="component" value="Unassembled WGS sequence"/>
</dbReference>
<evidence type="ECO:0000313" key="3">
    <source>
        <dbReference type="Proteomes" id="UP000291838"/>
    </source>
</evidence>
<sequence length="97" mass="10451">MALTATERQLSASIAAHESWANTENRTARTAPARAALDQKFLDAADGDPVRAAHLRKAHFARLALKSAQSRRKARELTEAADQAEAELTEAGERLAG</sequence>
<reference evidence="2 3" key="1">
    <citation type="submission" date="2019-01" db="EMBL/GenBank/DDBJ databases">
        <title>Novel species of Nocardioides.</title>
        <authorList>
            <person name="Liu Q."/>
            <person name="Xin Y.-H."/>
        </authorList>
    </citation>
    <scope>NUCLEOTIDE SEQUENCE [LARGE SCALE GENOMIC DNA]</scope>
    <source>
        <strain evidence="2 3">HLT3-15</strain>
    </source>
</reference>
<evidence type="ECO:0000256" key="1">
    <source>
        <dbReference type="SAM" id="MobiDB-lite"/>
    </source>
</evidence>
<gene>
    <name evidence="2" type="ORF">EUA06_11230</name>
</gene>
<dbReference type="EMBL" id="SDWS01000004">
    <property type="protein sequence ID" value="RYB90841.1"/>
    <property type="molecule type" value="Genomic_DNA"/>
</dbReference>
<keyword evidence="3" id="KW-1185">Reference proteome</keyword>
<dbReference type="OrthoDB" id="3432435at2"/>